<protein>
    <submittedName>
        <fullName evidence="1">Uncharacterized protein</fullName>
    </submittedName>
</protein>
<dbReference type="EMBL" id="JAUDFV010000074">
    <property type="protein sequence ID" value="KAL2734021.1"/>
    <property type="molecule type" value="Genomic_DNA"/>
</dbReference>
<dbReference type="AlphaFoldDB" id="A0ABD2BML4"/>
<organism evidence="1 2">
    <name type="scientific">Vespula squamosa</name>
    <name type="common">Southern yellow jacket</name>
    <name type="synonym">Wasp</name>
    <dbReference type="NCBI Taxonomy" id="30214"/>
    <lineage>
        <taxon>Eukaryota</taxon>
        <taxon>Metazoa</taxon>
        <taxon>Ecdysozoa</taxon>
        <taxon>Arthropoda</taxon>
        <taxon>Hexapoda</taxon>
        <taxon>Insecta</taxon>
        <taxon>Pterygota</taxon>
        <taxon>Neoptera</taxon>
        <taxon>Endopterygota</taxon>
        <taxon>Hymenoptera</taxon>
        <taxon>Apocrita</taxon>
        <taxon>Aculeata</taxon>
        <taxon>Vespoidea</taxon>
        <taxon>Vespidae</taxon>
        <taxon>Vespinae</taxon>
        <taxon>Vespula</taxon>
    </lineage>
</organism>
<keyword evidence="2" id="KW-1185">Reference proteome</keyword>
<dbReference type="Proteomes" id="UP001607302">
    <property type="component" value="Unassembled WGS sequence"/>
</dbReference>
<sequence>MLFENFTKSPDALRWLTAQEQVVPVPKVVTSARRRAAKPVRSGMQFSGHKAAFIGSATVDDNPPY</sequence>
<gene>
    <name evidence="1" type="ORF">V1478_003719</name>
</gene>
<name>A0ABD2BML4_VESSQ</name>
<evidence type="ECO:0000313" key="2">
    <source>
        <dbReference type="Proteomes" id="UP001607302"/>
    </source>
</evidence>
<accession>A0ABD2BML4</accession>
<evidence type="ECO:0000313" key="1">
    <source>
        <dbReference type="EMBL" id="KAL2734021.1"/>
    </source>
</evidence>
<comment type="caution">
    <text evidence="1">The sequence shown here is derived from an EMBL/GenBank/DDBJ whole genome shotgun (WGS) entry which is preliminary data.</text>
</comment>
<reference evidence="1 2" key="1">
    <citation type="journal article" date="2024" name="Ann. Entomol. Soc. Am.">
        <title>Genomic analyses of the southern and eastern yellowjacket wasps (Hymenoptera: Vespidae) reveal evolutionary signatures of social life.</title>
        <authorList>
            <person name="Catto M.A."/>
            <person name="Caine P.B."/>
            <person name="Orr S.E."/>
            <person name="Hunt B.G."/>
            <person name="Goodisman M.A.D."/>
        </authorList>
    </citation>
    <scope>NUCLEOTIDE SEQUENCE [LARGE SCALE GENOMIC DNA]</scope>
    <source>
        <strain evidence="1">233</strain>
        <tissue evidence="1">Head and thorax</tissue>
    </source>
</reference>
<proteinExistence type="predicted"/>